<comment type="caution">
    <text evidence="1">The sequence shown here is derived from an EMBL/GenBank/DDBJ whole genome shotgun (WGS) entry which is preliminary data.</text>
</comment>
<evidence type="ECO:0000313" key="1">
    <source>
        <dbReference type="EMBL" id="MDT8758458.1"/>
    </source>
</evidence>
<name>A0ABU3N1M4_9SPHN</name>
<reference evidence="1" key="1">
    <citation type="submission" date="2022-04" db="EMBL/GenBank/DDBJ databases">
        <title>Tomato heritable bacteria conferring resistance against bacterial wilt.</title>
        <authorList>
            <person name="Yin J."/>
        </authorList>
    </citation>
    <scope>NUCLEOTIDE SEQUENCE</scope>
    <source>
        <strain evidence="1">Cra20</strain>
    </source>
</reference>
<gene>
    <name evidence="1" type="ORF">MZO42_07095</name>
</gene>
<proteinExistence type="predicted"/>
<protein>
    <submittedName>
        <fullName evidence="1">Uncharacterized protein</fullName>
    </submittedName>
</protein>
<dbReference type="EMBL" id="JALMLT010000001">
    <property type="protein sequence ID" value="MDT8758458.1"/>
    <property type="molecule type" value="Genomic_DNA"/>
</dbReference>
<sequence>MAAAPVFVQDGSLDLYWLSGAAAIAYLPSAGSDFSGQITLDQAWTDRDGVYLFFDRRPNDVAATLPALKAYLARLGPSGAIRIVWLVIADLPSAAWTSSALYFAQPSPAATSWLGQPTALPLAPYSLWIGQGATVAQAGEADGWGFSLAPASGSSFLWQSGDVEMGVTGAITIPLSGPSSGCAVFAIPVPDLATFGVGISYFYDATVETDLPPVDGIVPRMRTGDADRLALPLFAGGLSTTLTATLDPTRPLDGGRTRFALPIGGGPYLSMLASPRGHDVSLSAIAGAGTAAAGGFVFQTAPIYAAPDSSAFYLHLVPDGLFAITVTAPDEVLAADLAAAESAPPWTPAERLLCGMSGVEYAGLPIAAGCRLSFSAGHPAYAPGAGEGVPPPDDTVALTSFANGVATTAWAAVLPPSGQGGVTNYFSQPEQAPLYGMSQGTISSGSRVASPTDTPPNFLYFTELPSAQIGAGDAGTAFPLAPYRGLAPTQLDNARRIEATGIAPARREQIIPPPLGQAGTAGTPTRSVTPQGLVVDWDYANPSVWTDVVLGNDFDPVSGAANLLQLTSVHDALRLALQTNRLVLIGACPNVFATGGSVRYCPGPDDFARLIAAAPEDTVFPAVRNWYVQNHFPVSQDEAAFKATLEAIPGVTVDEAHFEALRRVAGLLRAEISGWRFQFSPWTWTSGTDATCSTGAPGTIMLLKFAPGKLADLVADPSTWAWSEVATFGGSTAAVRDVLLARIADARARRRASPLAVTPYDHFLDEVCDNPNWSGVLVLGCPIPLTELPGPLQCLAAGIDPTRFVAHHVGLNATAFQVSSGGIVLSQTSMFGLIDYQDDKELHLDPTPDAGFAYKVQSLTIEFVNSAIRGFSSRVALLPPRLFGSTVTLRDTVRGNSILMDGVFQKPPNATSDADGTYVFRIVEENLYDVSDSVLSTVAIKTAQFSTVAPADPADPQAMVQAQFRLGGALAFEELPAFDILSYGPDAAGGDPASRLEFSNLLINLSFPLYAPLTPPVFVEDADKLTVEPTSPARSQSLVNRFPVRLSTMTGVPVVGGPAPADLGYVPADTPIANSRIGAPWWGVVYEIDLGTSGALGSGSALTMTVLAAWSGKGPRDETPPLYIGVRLPGLKDLVGASLPFESFLRLGFRNIKFTAYDTDAGDRAYLMRFRRFSISALGISFPPGNMDVVLFGNPSGDKSKVGWYAAYAADADDQKQKIASPERLRLAARRGVFGRE</sequence>
<organism evidence="1">
    <name type="scientific">Sphingomonas psychrotolerans</name>
    <dbReference type="NCBI Taxonomy" id="1327635"/>
    <lineage>
        <taxon>Bacteria</taxon>
        <taxon>Pseudomonadati</taxon>
        <taxon>Pseudomonadota</taxon>
        <taxon>Alphaproteobacteria</taxon>
        <taxon>Sphingomonadales</taxon>
        <taxon>Sphingomonadaceae</taxon>
        <taxon>Sphingomonas</taxon>
    </lineage>
</organism>
<accession>A0ABU3N1M4</accession>